<accession>A0A9P7VUL4</accession>
<keyword evidence="2" id="KW-1185">Reference proteome</keyword>
<dbReference type="RefSeq" id="XP_043040510.1">
    <property type="nucleotide sequence ID" value="XM_043189087.1"/>
</dbReference>
<sequence length="138" mass="15983">MIGLSLTQNGLLGDPDKESLMDWQRVYQSDKPNCSFFTTYVIDLPGYGETRLQFEGICDFFVIYFSCSEEVMTWATGSGDAAWVLKEISNIRNLDLESSQKNVIKKQTWYMLVYSRLAVLRHFLCYLLNFDVEPLDVH</sequence>
<evidence type="ECO:0000313" key="2">
    <source>
        <dbReference type="Proteomes" id="UP000812287"/>
    </source>
</evidence>
<comment type="caution">
    <text evidence="1">The sequence shown here is derived from an EMBL/GenBank/DDBJ whole genome shotgun (WGS) entry which is preliminary data.</text>
</comment>
<dbReference type="OrthoDB" id="2393824at2759"/>
<dbReference type="AlphaFoldDB" id="A0A9P7VUL4"/>
<name>A0A9P7VUL4_9AGAR</name>
<dbReference type="GeneID" id="66111384"/>
<evidence type="ECO:0000313" key="1">
    <source>
        <dbReference type="EMBL" id="KAG7447010.1"/>
    </source>
</evidence>
<proteinExistence type="predicted"/>
<organism evidence="1 2">
    <name type="scientific">Guyanagaster necrorhizus</name>
    <dbReference type="NCBI Taxonomy" id="856835"/>
    <lineage>
        <taxon>Eukaryota</taxon>
        <taxon>Fungi</taxon>
        <taxon>Dikarya</taxon>
        <taxon>Basidiomycota</taxon>
        <taxon>Agaricomycotina</taxon>
        <taxon>Agaricomycetes</taxon>
        <taxon>Agaricomycetidae</taxon>
        <taxon>Agaricales</taxon>
        <taxon>Marasmiineae</taxon>
        <taxon>Physalacriaceae</taxon>
        <taxon>Guyanagaster</taxon>
    </lineage>
</organism>
<gene>
    <name evidence="1" type="ORF">BT62DRAFT_97279</name>
</gene>
<dbReference type="EMBL" id="MU250533">
    <property type="protein sequence ID" value="KAG7447010.1"/>
    <property type="molecule type" value="Genomic_DNA"/>
</dbReference>
<protein>
    <submittedName>
        <fullName evidence="1">Uncharacterized protein</fullName>
    </submittedName>
</protein>
<dbReference type="Proteomes" id="UP000812287">
    <property type="component" value="Unassembled WGS sequence"/>
</dbReference>
<reference evidence="1" key="1">
    <citation type="submission" date="2020-11" db="EMBL/GenBank/DDBJ databases">
        <title>Adaptations for nitrogen fixation in a non-lichenized fungal sporocarp promotes dispersal by wood-feeding termites.</title>
        <authorList>
            <consortium name="DOE Joint Genome Institute"/>
            <person name="Koch R.A."/>
            <person name="Yoon G."/>
            <person name="Arayal U."/>
            <person name="Lail K."/>
            <person name="Amirebrahimi M."/>
            <person name="Labutti K."/>
            <person name="Lipzen A."/>
            <person name="Riley R."/>
            <person name="Barry K."/>
            <person name="Henrissat B."/>
            <person name="Grigoriev I.V."/>
            <person name="Herr J.R."/>
            <person name="Aime M.C."/>
        </authorList>
    </citation>
    <scope>NUCLEOTIDE SEQUENCE</scope>
    <source>
        <strain evidence="1">MCA 3950</strain>
    </source>
</reference>